<evidence type="ECO:0000313" key="3">
    <source>
        <dbReference type="Proteomes" id="UP000287166"/>
    </source>
</evidence>
<dbReference type="PANTHER" id="PTHR13520:SF0">
    <property type="entry name" value="RAD50-INTERACTING PROTEIN 1"/>
    <property type="match status" value="1"/>
</dbReference>
<dbReference type="InterPro" id="IPR042042">
    <property type="entry name" value="Tip20p_domB"/>
</dbReference>
<proteinExistence type="predicted"/>
<feature type="coiled-coil region" evidence="1">
    <location>
        <begin position="46"/>
        <end position="105"/>
    </location>
</feature>
<evidence type="ECO:0000256" key="1">
    <source>
        <dbReference type="SAM" id="Coils"/>
    </source>
</evidence>
<dbReference type="PANTHER" id="PTHR13520">
    <property type="entry name" value="RAD50-INTERACTING PROTEIN 1 RINT-1"/>
    <property type="match status" value="1"/>
</dbReference>
<dbReference type="EMBL" id="BFAD01000001">
    <property type="protein sequence ID" value="GBE78415.1"/>
    <property type="molecule type" value="Genomic_DNA"/>
</dbReference>
<dbReference type="PROSITE" id="PS51386">
    <property type="entry name" value="RINT1_TIP20"/>
    <property type="match status" value="1"/>
</dbReference>
<evidence type="ECO:0008006" key="4">
    <source>
        <dbReference type="Google" id="ProtNLM"/>
    </source>
</evidence>
<evidence type="ECO:0000313" key="2">
    <source>
        <dbReference type="EMBL" id="GBE78415.1"/>
    </source>
</evidence>
<keyword evidence="1" id="KW-0175">Coiled coil</keyword>
<dbReference type="GO" id="GO:0006890">
    <property type="term" value="P:retrograde vesicle-mediated transport, Golgi to endoplasmic reticulum"/>
    <property type="evidence" value="ECO:0007669"/>
    <property type="project" value="InterPro"/>
</dbReference>
<dbReference type="GO" id="GO:0060628">
    <property type="term" value="P:regulation of ER to Golgi vesicle-mediated transport"/>
    <property type="evidence" value="ECO:0007669"/>
    <property type="project" value="TreeGrafter"/>
</dbReference>
<protein>
    <recommendedName>
        <fullName evidence="4">RAD50-interacting protein</fullName>
    </recommendedName>
</protein>
<dbReference type="Proteomes" id="UP000287166">
    <property type="component" value="Unassembled WGS sequence"/>
</dbReference>
<dbReference type="OrthoDB" id="407410at2759"/>
<reference evidence="2 3" key="1">
    <citation type="journal article" date="2018" name="Sci. Rep.">
        <title>Genome sequence of the cauliflower mushroom Sparassis crispa (Hanabiratake) and its association with beneficial usage.</title>
        <authorList>
            <person name="Kiyama R."/>
            <person name="Furutani Y."/>
            <person name="Kawaguchi K."/>
            <person name="Nakanishi T."/>
        </authorList>
    </citation>
    <scope>NUCLEOTIDE SEQUENCE [LARGE SCALE GENOMIC DNA]</scope>
</reference>
<dbReference type="GeneID" id="38775332"/>
<comment type="caution">
    <text evidence="2">The sequence shown here is derived from an EMBL/GenBank/DDBJ whole genome shotgun (WGS) entry which is preliminary data.</text>
</comment>
<dbReference type="Gene3D" id="1.20.58.1420">
    <property type="entry name" value="Dsl1p vesicle tethering complex, Tip20p subunit, domain B"/>
    <property type="match status" value="1"/>
</dbReference>
<keyword evidence="3" id="KW-1185">Reference proteome</keyword>
<dbReference type="InParanoid" id="A0A401G8B7"/>
<dbReference type="InterPro" id="IPR007528">
    <property type="entry name" value="RINT1_Tip20"/>
</dbReference>
<organism evidence="2 3">
    <name type="scientific">Sparassis crispa</name>
    <dbReference type="NCBI Taxonomy" id="139825"/>
    <lineage>
        <taxon>Eukaryota</taxon>
        <taxon>Fungi</taxon>
        <taxon>Dikarya</taxon>
        <taxon>Basidiomycota</taxon>
        <taxon>Agaricomycotina</taxon>
        <taxon>Agaricomycetes</taxon>
        <taxon>Polyporales</taxon>
        <taxon>Sparassidaceae</taxon>
        <taxon>Sparassis</taxon>
    </lineage>
</organism>
<dbReference type="GO" id="GO:0070939">
    <property type="term" value="C:Dsl1/NZR complex"/>
    <property type="evidence" value="ECO:0007669"/>
    <property type="project" value="InterPro"/>
</dbReference>
<dbReference type="STRING" id="139825.A0A401G8B7"/>
<dbReference type="Pfam" id="PF04437">
    <property type="entry name" value="RINT1_TIP1"/>
    <property type="match status" value="1"/>
</dbReference>
<accession>A0A401G8B7</accession>
<name>A0A401G8B7_9APHY</name>
<dbReference type="GO" id="GO:0006888">
    <property type="term" value="P:endoplasmic reticulum to Golgi vesicle-mediated transport"/>
    <property type="evidence" value="ECO:0007669"/>
    <property type="project" value="InterPro"/>
</dbReference>
<dbReference type="AlphaFoldDB" id="A0A401G8B7"/>
<dbReference type="RefSeq" id="XP_027609328.1">
    <property type="nucleotide sequence ID" value="XM_027753527.1"/>
</dbReference>
<sequence>MASVRIQALLQEPDLAGSEKRTLDFLNASFTTLGHLDDQPDLNHTVEQARQGRDQLKAQLSQFRIDVDALIVQSRSDAQTQLHTAQELSLLRHSLADELSSLSEELVSSLAASDGKPTLLENLETLHRLLKELESVRSYVQIIERALKLSASAVEQIRSSSSLSSLSEYEALQQFIASVHTACVQVEDSAGQGNLQILSFLDSVREQTWLDIKNVVSAALLSASEKLHWPTPVDYVSVTDEDRNMFQSAFLNLLKLQTMGEKLHASAKGKGVEREGLYAIQALVQPVSLRFKYHFEGTRQTNRLDKPEWYFAHILNVSHEHRPFMETTVQHLLNGTQYRGIIAWREFTMLLLPLLARKLRHTVPSLLTHPPVLAHTIYQALTFDSTIKDEGFDLYGTTAEKHATDVPVHDREDKKTQWEGISEVILGRREWFEAWLEGERKFAMDQYMEIIMAPDAWLIADDEGEGDDTPAINHELKPTNSARRVKALVEQVTDRYSPLPQFTHRTRFLIAVQLPLLESYHARISASLDAFETLSSSFMRAVPGALNTVGGGNDASGRPGDSKNLTSGVQGVQRLCKALLSAKYMASALEAWGEELFFLELWEEINRRASLRSRVEAEASLPSPKGNDADSDLPEGTIFEQLVTFYNNLTHRAEDMVVHCVCGEVEGSYKAHISGGSTHVTSAGAEDSISLPPTLLAPIALLSSHLSYLNPTLPHTIMSALYRRIASHISLHILQRQILYRGRGRIGLQESKIILAECELWVETCRLALARDERARAEAPWRPLLQAGRLLCVEGEAFAKVTDKCFGVAGD</sequence>
<gene>
    <name evidence="2" type="ORF">SCP_0113030</name>
</gene>